<keyword evidence="1" id="KW-0472">Membrane</keyword>
<sequence length="338" mass="38295">MANETPLQAISGISMSLLIVSAAGWICLVPGLISVWSILVIKVLHILNSVCDELQAQSEKKKLDDRQRAENHARLFLKVEQELKSAIFRSEDLARANQVLTDEIGNLRATAERDLAVHNDALRQVAIRNLATALKLAISKKGLEKQLAQNKALKTCNAQLAGEIDAQKRRIRAFEVRTSYLEHEKESLKNEIESLEKKLDNERPGTRETISLELPENIALVNPLSLHPEAGGFTCIGLTQRNRRCQNRVALTEDANGQNAVRILQQMRSENDPKLFKMESLHALAKMMLCKRWHREGVHDNSTRIARGWVRDARETVKSQTRNWEREQYFVTSITNVV</sequence>
<keyword evidence="1" id="KW-1133">Transmembrane helix</keyword>
<dbReference type="HOGENOM" id="CLU_821829_0_0_1"/>
<proteinExistence type="predicted"/>
<keyword evidence="1" id="KW-0812">Transmembrane</keyword>
<organism evidence="2 3">
    <name type="scientific">Verruconis gallopava</name>
    <dbReference type="NCBI Taxonomy" id="253628"/>
    <lineage>
        <taxon>Eukaryota</taxon>
        <taxon>Fungi</taxon>
        <taxon>Dikarya</taxon>
        <taxon>Ascomycota</taxon>
        <taxon>Pezizomycotina</taxon>
        <taxon>Dothideomycetes</taxon>
        <taxon>Pleosporomycetidae</taxon>
        <taxon>Venturiales</taxon>
        <taxon>Sympoventuriaceae</taxon>
        <taxon>Verruconis</taxon>
    </lineage>
</organism>
<dbReference type="GeneID" id="27309116"/>
<dbReference type="EMBL" id="KN847531">
    <property type="protein sequence ID" value="KIW08215.1"/>
    <property type="molecule type" value="Genomic_DNA"/>
</dbReference>
<dbReference type="VEuPathDB" id="FungiDB:PV09_01143"/>
<dbReference type="RefSeq" id="XP_016218084.1">
    <property type="nucleotide sequence ID" value="XM_016353989.1"/>
</dbReference>
<keyword evidence="3" id="KW-1185">Reference proteome</keyword>
<evidence type="ECO:0000313" key="3">
    <source>
        <dbReference type="Proteomes" id="UP000053259"/>
    </source>
</evidence>
<dbReference type="AlphaFoldDB" id="A0A0D2ANV3"/>
<dbReference type="STRING" id="253628.A0A0D2ANV3"/>
<dbReference type="InParanoid" id="A0A0D2ANV3"/>
<name>A0A0D2ANV3_9PEZI</name>
<accession>A0A0D2ANV3</accession>
<evidence type="ECO:0000313" key="2">
    <source>
        <dbReference type="EMBL" id="KIW08215.1"/>
    </source>
</evidence>
<reference evidence="2 3" key="1">
    <citation type="submission" date="2015-01" db="EMBL/GenBank/DDBJ databases">
        <title>The Genome Sequence of Ochroconis gallopava CBS43764.</title>
        <authorList>
            <consortium name="The Broad Institute Genomics Platform"/>
            <person name="Cuomo C."/>
            <person name="de Hoog S."/>
            <person name="Gorbushina A."/>
            <person name="Stielow B."/>
            <person name="Teixiera M."/>
            <person name="Abouelleil A."/>
            <person name="Chapman S.B."/>
            <person name="Priest M."/>
            <person name="Young S.K."/>
            <person name="Wortman J."/>
            <person name="Nusbaum C."/>
            <person name="Birren B."/>
        </authorList>
    </citation>
    <scope>NUCLEOTIDE SEQUENCE [LARGE SCALE GENOMIC DNA]</scope>
    <source>
        <strain evidence="2 3">CBS 43764</strain>
    </source>
</reference>
<protein>
    <submittedName>
        <fullName evidence="2">Uncharacterized protein</fullName>
    </submittedName>
</protein>
<dbReference type="Proteomes" id="UP000053259">
    <property type="component" value="Unassembled WGS sequence"/>
</dbReference>
<gene>
    <name evidence="2" type="ORF">PV09_01143</name>
</gene>
<evidence type="ECO:0000256" key="1">
    <source>
        <dbReference type="SAM" id="Phobius"/>
    </source>
</evidence>
<feature type="transmembrane region" description="Helical" evidence="1">
    <location>
        <begin position="12"/>
        <end position="39"/>
    </location>
</feature>